<protein>
    <submittedName>
        <fullName evidence="3">Non-ribosomal peptide synthase</fullName>
    </submittedName>
</protein>
<evidence type="ECO:0000256" key="2">
    <source>
        <dbReference type="ARBA" id="ARBA00022553"/>
    </source>
</evidence>
<evidence type="ECO:0000256" key="1">
    <source>
        <dbReference type="ARBA" id="ARBA00022450"/>
    </source>
</evidence>
<dbReference type="CDD" id="cd02142">
    <property type="entry name" value="McbC_SagB-like_oxidoreductase"/>
    <property type="match status" value="1"/>
</dbReference>
<dbReference type="GO" id="GO:0005737">
    <property type="term" value="C:cytoplasm"/>
    <property type="evidence" value="ECO:0007669"/>
    <property type="project" value="TreeGrafter"/>
</dbReference>
<dbReference type="SUPFAM" id="SSF47336">
    <property type="entry name" value="ACP-like"/>
    <property type="match status" value="1"/>
</dbReference>
<organism evidence="3 4">
    <name type="scientific">Escherichia coli</name>
    <dbReference type="NCBI Taxonomy" id="562"/>
    <lineage>
        <taxon>Bacteria</taxon>
        <taxon>Pseudomonadati</taxon>
        <taxon>Pseudomonadota</taxon>
        <taxon>Gammaproteobacteria</taxon>
        <taxon>Enterobacterales</taxon>
        <taxon>Enterobacteriaceae</taxon>
        <taxon>Escherichia</taxon>
    </lineage>
</organism>
<dbReference type="GO" id="GO:0044550">
    <property type="term" value="P:secondary metabolite biosynthetic process"/>
    <property type="evidence" value="ECO:0007669"/>
    <property type="project" value="TreeGrafter"/>
</dbReference>
<name>A0A377K4F0_ECOLX</name>
<dbReference type="Proteomes" id="UP000254181">
    <property type="component" value="Unassembled WGS sequence"/>
</dbReference>
<dbReference type="PANTHER" id="PTHR45527:SF1">
    <property type="entry name" value="FATTY ACID SYNTHASE"/>
    <property type="match status" value="1"/>
</dbReference>
<dbReference type="AlphaFoldDB" id="A0A377K4F0"/>
<dbReference type="SUPFAM" id="SSF55469">
    <property type="entry name" value="FMN-dependent nitroreductase-like"/>
    <property type="match status" value="1"/>
</dbReference>
<gene>
    <name evidence="3" type="primary">tycC_3</name>
    <name evidence="3" type="ORF">NCTC9075_02741</name>
</gene>
<dbReference type="PANTHER" id="PTHR45527">
    <property type="entry name" value="NONRIBOSOMAL PEPTIDE SYNTHETASE"/>
    <property type="match status" value="1"/>
</dbReference>
<proteinExistence type="predicted"/>
<dbReference type="InterPro" id="IPR020806">
    <property type="entry name" value="PKS_PP-bd"/>
</dbReference>
<dbReference type="GO" id="GO:0043041">
    <property type="term" value="P:amino acid activation for nonribosomal peptide biosynthetic process"/>
    <property type="evidence" value="ECO:0007669"/>
    <property type="project" value="TreeGrafter"/>
</dbReference>
<dbReference type="Pfam" id="PF00550">
    <property type="entry name" value="PP-binding"/>
    <property type="match status" value="1"/>
</dbReference>
<accession>A0A377K4F0</accession>
<dbReference type="InterPro" id="IPR000415">
    <property type="entry name" value="Nitroreductase-like"/>
</dbReference>
<sequence>MVVAVGNSQHRRLVAFAKLHDRHQAQALQAKEAEAAALAQGIIVNPAQRLAFKLKEPHIRALDGLGIALTAPADSTRYIKRRSYRHFSAQKTTLAQLGQLLSGLGQMRLPGLPFAKYAYASAGGLYPVQTYVYLHPDKIEEGVSGIYYFDPRQSCLMPVAPEVELNSGFHAGPNQSIADRAAFTLFMVADMAVISPFYGQEAAWHFSVMEAGTLCHLLEEDAPRYGLGLCQLGMADFSAVASHFQLSPHHRYVHCTVGGAIGQEAASAAALLRDFSTYEKPKETAAPLDMQSYKDAMLRGLRQQLPDYMVPSDLMLATDFPLTANGKLDRQKLQLQGEQIAHQRDGVGPIQVDSALQQRLVALWQEVLGVSHVSAEDDFFSLGGSSIELVRIQQALEAIIGQEIPIVDLFRLPTIADVARYLDEQLHNLPAAHDIVLAQAEVSQVSAARENLALRRKRAQQGEKGDE</sequence>
<dbReference type="EMBL" id="UGEM01000004">
    <property type="protein sequence ID" value="STP19328.1"/>
    <property type="molecule type" value="Genomic_DNA"/>
</dbReference>
<keyword evidence="1" id="KW-0596">Phosphopantetheine</keyword>
<dbReference type="Gene3D" id="3.30.300.30">
    <property type="match status" value="1"/>
</dbReference>
<dbReference type="Pfam" id="PF00881">
    <property type="entry name" value="Nitroreductase"/>
    <property type="match status" value="1"/>
</dbReference>
<dbReference type="SUPFAM" id="SSF56801">
    <property type="entry name" value="Acetyl-CoA synthetase-like"/>
    <property type="match status" value="1"/>
</dbReference>
<dbReference type="GO" id="GO:0016491">
    <property type="term" value="F:oxidoreductase activity"/>
    <property type="evidence" value="ECO:0007669"/>
    <property type="project" value="InterPro"/>
</dbReference>
<dbReference type="InterPro" id="IPR036736">
    <property type="entry name" value="ACP-like_sf"/>
</dbReference>
<keyword evidence="2" id="KW-0597">Phosphoprotein</keyword>
<dbReference type="PROSITE" id="PS50075">
    <property type="entry name" value="CARRIER"/>
    <property type="match status" value="1"/>
</dbReference>
<dbReference type="InterPro" id="IPR029479">
    <property type="entry name" value="Nitroreductase"/>
</dbReference>
<evidence type="ECO:0000313" key="4">
    <source>
        <dbReference type="Proteomes" id="UP000254181"/>
    </source>
</evidence>
<reference evidence="3 4" key="1">
    <citation type="submission" date="2018-06" db="EMBL/GenBank/DDBJ databases">
        <authorList>
            <consortium name="Pathogen Informatics"/>
            <person name="Doyle S."/>
        </authorList>
    </citation>
    <scope>NUCLEOTIDE SEQUENCE [LARGE SCALE GENOMIC DNA]</scope>
    <source>
        <strain evidence="3 4">NCTC9075</strain>
    </source>
</reference>
<evidence type="ECO:0000313" key="3">
    <source>
        <dbReference type="EMBL" id="STP19328.1"/>
    </source>
</evidence>
<dbReference type="GO" id="GO:0031177">
    <property type="term" value="F:phosphopantetheine binding"/>
    <property type="evidence" value="ECO:0007669"/>
    <property type="project" value="InterPro"/>
</dbReference>
<dbReference type="InterPro" id="IPR045851">
    <property type="entry name" value="AMP-bd_C_sf"/>
</dbReference>
<dbReference type="SMART" id="SM00823">
    <property type="entry name" value="PKS_PP"/>
    <property type="match status" value="1"/>
</dbReference>
<dbReference type="Gene3D" id="1.10.1200.10">
    <property type="entry name" value="ACP-like"/>
    <property type="match status" value="1"/>
</dbReference>
<dbReference type="Gene3D" id="3.40.109.10">
    <property type="entry name" value="NADH Oxidase"/>
    <property type="match status" value="1"/>
</dbReference>
<dbReference type="InterPro" id="IPR009081">
    <property type="entry name" value="PP-bd_ACP"/>
</dbReference>